<dbReference type="InterPro" id="IPR013328">
    <property type="entry name" value="6PGD_dom2"/>
</dbReference>
<dbReference type="NCBIfam" id="NF000940">
    <property type="entry name" value="PRK00094.1-2"/>
    <property type="match status" value="1"/>
</dbReference>
<evidence type="ECO:0000256" key="5">
    <source>
        <dbReference type="ARBA" id="ARBA00023027"/>
    </source>
</evidence>
<organism evidence="20 21">
    <name type="scientific">Aquibacillus koreensis</name>
    <dbReference type="NCBI Taxonomy" id="279446"/>
    <lineage>
        <taxon>Bacteria</taxon>
        <taxon>Bacillati</taxon>
        <taxon>Bacillota</taxon>
        <taxon>Bacilli</taxon>
        <taxon>Bacillales</taxon>
        <taxon>Bacillaceae</taxon>
        <taxon>Aquibacillus</taxon>
    </lineage>
</organism>
<sequence length="337" mass="36269">MSRNHIAVIGAGSWGTALSMVLADNNHNVMLYSKEKKHVEEINEQRTNKDFLPGITIPEKIVATNNVEEALNGTDIVLLVVPTKAIRSVCQQIKNIISKPITIIHASKGIEPGSFKRISEMIVEEVPQNLLGDVVVLSGPSHAEEVSLQQPTTVTSASSNMDAAAMVQRLFMNNYFRVYTNPDVIGVELGGAIKNIIALGAGVSHGLGYGDNAKAALITRGLAEIKRLGAAMGAKKQTFSGLTGVGDLIVTCTSVHSRNFRAGKLIGQGRNFEEVENELGMVVEGIRTTEAAYHLAKSLHVEMPITDAIYNVLFNGKDPKEAVDDLMIRVGKDEANS</sequence>
<feature type="binding site" evidence="16">
    <location>
        <position position="143"/>
    </location>
    <ligand>
        <name>NAD(+)</name>
        <dbReference type="ChEBI" id="CHEBI:57540"/>
    </ligand>
</feature>
<evidence type="ECO:0000256" key="15">
    <source>
        <dbReference type="PIRSR" id="PIRSR000114-2"/>
    </source>
</evidence>
<dbReference type="SUPFAM" id="SSF51735">
    <property type="entry name" value="NAD(P)-binding Rossmann-fold domains"/>
    <property type="match status" value="1"/>
</dbReference>
<dbReference type="Gene3D" id="1.10.1040.10">
    <property type="entry name" value="N-(1-d-carboxylethyl)-l-norvaline Dehydrogenase, domain 2"/>
    <property type="match status" value="1"/>
</dbReference>
<dbReference type="PANTHER" id="PTHR11728:SF1">
    <property type="entry name" value="GLYCEROL-3-PHOSPHATE DEHYDROGENASE [NAD(+)] 2, CHLOROPLASTIC"/>
    <property type="match status" value="1"/>
</dbReference>
<keyword evidence="8 13" id="KW-1208">Phospholipid metabolism</keyword>
<dbReference type="InterPro" id="IPR006109">
    <property type="entry name" value="G3P_DH_NAD-dep_C"/>
</dbReference>
<keyword evidence="4 13" id="KW-0560">Oxidoreductase</keyword>
<keyword evidence="3 13" id="KW-0521">NADP</keyword>
<protein>
    <recommendedName>
        <fullName evidence="11 13">Glycerol-3-phosphate dehydrogenase [NAD(P)+]</fullName>
        <ecNumber evidence="10 13">1.1.1.94</ecNumber>
    </recommendedName>
    <alternativeName>
        <fullName evidence="13">NAD(P)(+)-dependent glycerol-3-phosphate dehydrogenase</fullName>
    </alternativeName>
    <alternativeName>
        <fullName evidence="12 13">NAD(P)H-dependent dihydroxyacetone-phosphate reductase</fullName>
    </alternativeName>
</protein>
<feature type="binding site" evidence="13">
    <location>
        <position position="194"/>
    </location>
    <ligand>
        <name>sn-glycerol 3-phosphate</name>
        <dbReference type="ChEBI" id="CHEBI:57597"/>
    </ligand>
</feature>
<evidence type="ECO:0000256" key="16">
    <source>
        <dbReference type="PIRSR" id="PIRSR000114-3"/>
    </source>
</evidence>
<dbReference type="RefSeq" id="WP_259867901.1">
    <property type="nucleotide sequence ID" value="NZ_JAMQJZ010000003.1"/>
</dbReference>
<dbReference type="InterPro" id="IPR036291">
    <property type="entry name" value="NAD(P)-bd_dom_sf"/>
</dbReference>
<feature type="binding site" evidence="13">
    <location>
        <position position="108"/>
    </location>
    <ligand>
        <name>NADPH</name>
        <dbReference type="ChEBI" id="CHEBI:57783"/>
    </ligand>
</feature>
<dbReference type="PANTHER" id="PTHR11728">
    <property type="entry name" value="GLYCEROL-3-PHOSPHATE DEHYDROGENASE"/>
    <property type="match status" value="1"/>
</dbReference>
<evidence type="ECO:0000256" key="3">
    <source>
        <dbReference type="ARBA" id="ARBA00022857"/>
    </source>
</evidence>
<evidence type="ECO:0000259" key="19">
    <source>
        <dbReference type="Pfam" id="PF07479"/>
    </source>
</evidence>
<dbReference type="AlphaFoldDB" id="A0A9X4AH59"/>
<reference evidence="20" key="1">
    <citation type="submission" date="2022-06" db="EMBL/GenBank/DDBJ databases">
        <title>Aquibacillus sp. a new bacterium isolated from soil saline samples.</title>
        <authorList>
            <person name="Galisteo C."/>
            <person name="De La Haba R."/>
            <person name="Sanchez-Porro C."/>
            <person name="Ventosa A."/>
        </authorList>
    </citation>
    <scope>NUCLEOTIDE SEQUENCE</scope>
    <source>
        <strain evidence="20">JCM 12387</strain>
    </source>
</reference>
<dbReference type="FunFam" id="3.40.50.720:FF:000019">
    <property type="entry name" value="Glycerol-3-phosphate dehydrogenase [NAD(P)+]"/>
    <property type="match status" value="1"/>
</dbReference>
<evidence type="ECO:0000256" key="7">
    <source>
        <dbReference type="ARBA" id="ARBA00023209"/>
    </source>
</evidence>
<feature type="binding site" evidence="13">
    <location>
        <position position="139"/>
    </location>
    <ligand>
        <name>sn-glycerol 3-phosphate</name>
        <dbReference type="ChEBI" id="CHEBI:57597"/>
    </ligand>
</feature>
<evidence type="ECO:0000256" key="10">
    <source>
        <dbReference type="ARBA" id="ARBA00066687"/>
    </source>
</evidence>
<dbReference type="InterPro" id="IPR006168">
    <property type="entry name" value="G3P_DH_NAD-dep"/>
</dbReference>
<evidence type="ECO:0000256" key="4">
    <source>
        <dbReference type="ARBA" id="ARBA00023002"/>
    </source>
</evidence>
<dbReference type="NCBIfam" id="NF000941">
    <property type="entry name" value="PRK00094.1-3"/>
    <property type="match status" value="1"/>
</dbReference>
<feature type="binding site" evidence="13">
    <location>
        <position position="258"/>
    </location>
    <ligand>
        <name>NADPH</name>
        <dbReference type="ChEBI" id="CHEBI:57783"/>
    </ligand>
</feature>
<dbReference type="GO" id="GO:0046168">
    <property type="term" value="P:glycerol-3-phosphate catabolic process"/>
    <property type="evidence" value="ECO:0007669"/>
    <property type="project" value="InterPro"/>
</dbReference>
<evidence type="ECO:0000313" key="20">
    <source>
        <dbReference type="EMBL" id="MDC3419782.1"/>
    </source>
</evidence>
<feature type="binding site" evidence="13">
    <location>
        <position position="259"/>
    </location>
    <ligand>
        <name>sn-glycerol 3-phosphate</name>
        <dbReference type="ChEBI" id="CHEBI:57597"/>
    </ligand>
</feature>
<dbReference type="SUPFAM" id="SSF48179">
    <property type="entry name" value="6-phosphogluconate dehydrogenase C-terminal domain-like"/>
    <property type="match status" value="1"/>
</dbReference>
<keyword evidence="21" id="KW-1185">Reference proteome</keyword>
<evidence type="ECO:0000256" key="12">
    <source>
        <dbReference type="ARBA" id="ARBA00080511"/>
    </source>
</evidence>
<feature type="binding site" evidence="13">
    <location>
        <position position="247"/>
    </location>
    <ligand>
        <name>sn-glycerol 3-phosphate</name>
        <dbReference type="ChEBI" id="CHEBI:57597"/>
    </ligand>
</feature>
<feature type="binding site" evidence="13">
    <location>
        <position position="141"/>
    </location>
    <ligand>
        <name>sn-glycerol 3-phosphate</name>
        <dbReference type="ChEBI" id="CHEBI:57597"/>
    </ligand>
</feature>
<evidence type="ECO:0000256" key="8">
    <source>
        <dbReference type="ARBA" id="ARBA00023264"/>
    </source>
</evidence>
<keyword evidence="13" id="KW-0547">Nucleotide-binding</keyword>
<dbReference type="GO" id="GO:0008654">
    <property type="term" value="P:phospholipid biosynthetic process"/>
    <property type="evidence" value="ECO:0007669"/>
    <property type="project" value="UniProtKB-KW"/>
</dbReference>
<evidence type="ECO:0000256" key="17">
    <source>
        <dbReference type="RuleBase" id="RU000437"/>
    </source>
</evidence>
<dbReference type="InterPro" id="IPR008927">
    <property type="entry name" value="6-PGluconate_DH-like_C_sf"/>
</dbReference>
<keyword evidence="2 13" id="KW-0444">Lipid biosynthesis</keyword>
<feature type="binding site" evidence="16">
    <location>
        <position position="258"/>
    </location>
    <ligand>
        <name>NAD(+)</name>
        <dbReference type="ChEBI" id="CHEBI:57540"/>
    </ligand>
</feature>
<dbReference type="GO" id="GO:0005975">
    <property type="term" value="P:carbohydrate metabolic process"/>
    <property type="evidence" value="ECO:0007669"/>
    <property type="project" value="InterPro"/>
</dbReference>
<evidence type="ECO:0000256" key="6">
    <source>
        <dbReference type="ARBA" id="ARBA00023098"/>
    </source>
</evidence>
<dbReference type="GO" id="GO:0047952">
    <property type="term" value="F:glycerol-3-phosphate dehydrogenase [NAD(P)+] activity"/>
    <property type="evidence" value="ECO:0007669"/>
    <property type="project" value="UniProtKB-UniRule"/>
</dbReference>
<feature type="binding site" evidence="16">
    <location>
        <begin position="10"/>
        <end position="15"/>
    </location>
    <ligand>
        <name>NAD(+)</name>
        <dbReference type="ChEBI" id="CHEBI:57540"/>
    </ligand>
</feature>
<feature type="binding site" evidence="15">
    <location>
        <begin position="258"/>
        <end position="259"/>
    </location>
    <ligand>
        <name>substrate</name>
    </ligand>
</feature>
<dbReference type="PROSITE" id="PS00957">
    <property type="entry name" value="NAD_G3PDH"/>
    <property type="match status" value="1"/>
</dbReference>
<feature type="binding site" evidence="13">
    <location>
        <position position="34"/>
    </location>
    <ligand>
        <name>NADPH</name>
        <dbReference type="ChEBI" id="CHEBI:57783"/>
    </ligand>
</feature>
<feature type="binding site" evidence="13">
    <location>
        <position position="257"/>
    </location>
    <ligand>
        <name>sn-glycerol 3-phosphate</name>
        <dbReference type="ChEBI" id="CHEBI:57597"/>
    </ligand>
</feature>
<comment type="caution">
    <text evidence="20">The sequence shown here is derived from an EMBL/GenBank/DDBJ whole genome shotgun (WGS) entry which is preliminary data.</text>
</comment>
<comment type="pathway">
    <text evidence="13">Membrane lipid metabolism; glycerophospholipid metabolism.</text>
</comment>
<feature type="binding site" evidence="13">
    <location>
        <position position="14"/>
    </location>
    <ligand>
        <name>NADPH</name>
        <dbReference type="ChEBI" id="CHEBI:57783"/>
    </ligand>
</feature>
<feature type="domain" description="Glycerol-3-phosphate dehydrogenase NAD-dependent N-terminal" evidence="18">
    <location>
        <begin position="6"/>
        <end position="163"/>
    </location>
</feature>
<comment type="function">
    <text evidence="13">Catalyzes the reduction of the glycolytic intermediate dihydroxyacetone phosphate (DHAP) to sn-glycerol 3-phosphate (G3P), the key precursor for phospholipid synthesis.</text>
</comment>
<gene>
    <name evidence="13" type="primary">gpsA</name>
    <name evidence="20" type="ORF">NC661_05300</name>
</gene>
<name>A0A9X4AH59_9BACI</name>
<feature type="active site" description="Proton acceptor" evidence="13 14">
    <location>
        <position position="194"/>
    </location>
</feature>
<comment type="caution">
    <text evidence="13">Lacks conserved residue(s) required for the propagation of feature annotation.</text>
</comment>
<dbReference type="NCBIfam" id="NF000942">
    <property type="entry name" value="PRK00094.1-4"/>
    <property type="match status" value="1"/>
</dbReference>
<evidence type="ECO:0000256" key="11">
    <source>
        <dbReference type="ARBA" id="ARBA00069372"/>
    </source>
</evidence>
<comment type="catalytic activity">
    <reaction evidence="13">
        <text>sn-glycerol 3-phosphate + NAD(+) = dihydroxyacetone phosphate + NADH + H(+)</text>
        <dbReference type="Rhea" id="RHEA:11092"/>
        <dbReference type="ChEBI" id="CHEBI:15378"/>
        <dbReference type="ChEBI" id="CHEBI:57540"/>
        <dbReference type="ChEBI" id="CHEBI:57597"/>
        <dbReference type="ChEBI" id="CHEBI:57642"/>
        <dbReference type="ChEBI" id="CHEBI:57945"/>
        <dbReference type="EC" id="1.1.1.94"/>
    </reaction>
</comment>
<feature type="binding site" evidence="13">
    <location>
        <position position="282"/>
    </location>
    <ligand>
        <name>NADPH</name>
        <dbReference type="ChEBI" id="CHEBI:57783"/>
    </ligand>
</feature>
<feature type="binding site" evidence="13">
    <location>
        <position position="108"/>
    </location>
    <ligand>
        <name>sn-glycerol 3-phosphate</name>
        <dbReference type="ChEBI" id="CHEBI:57597"/>
    </ligand>
</feature>
<evidence type="ECO:0000256" key="13">
    <source>
        <dbReference type="HAMAP-Rule" id="MF_00394"/>
    </source>
</evidence>
<keyword evidence="13" id="KW-0963">Cytoplasm</keyword>
<dbReference type="EC" id="1.1.1.94" evidence="10 13"/>
<dbReference type="GO" id="GO:0051287">
    <property type="term" value="F:NAD binding"/>
    <property type="evidence" value="ECO:0007669"/>
    <property type="project" value="InterPro"/>
</dbReference>
<comment type="catalytic activity">
    <reaction evidence="9">
        <text>sn-glycerol 3-phosphate + NADP(+) = dihydroxyacetone phosphate + NADPH + H(+)</text>
        <dbReference type="Rhea" id="RHEA:11096"/>
        <dbReference type="ChEBI" id="CHEBI:15378"/>
        <dbReference type="ChEBI" id="CHEBI:57597"/>
        <dbReference type="ChEBI" id="CHEBI:57642"/>
        <dbReference type="ChEBI" id="CHEBI:57783"/>
        <dbReference type="ChEBI" id="CHEBI:58349"/>
        <dbReference type="EC" id="1.1.1.94"/>
    </reaction>
    <physiologicalReaction direction="right-to-left" evidence="9">
        <dbReference type="Rhea" id="RHEA:11098"/>
    </physiologicalReaction>
</comment>
<feature type="binding site" evidence="13">
    <location>
        <position position="143"/>
    </location>
    <ligand>
        <name>NADPH</name>
        <dbReference type="ChEBI" id="CHEBI:57783"/>
    </ligand>
</feature>
<feature type="domain" description="Glycerol-3-phosphate dehydrogenase NAD-dependent C-terminal" evidence="19">
    <location>
        <begin position="183"/>
        <end position="323"/>
    </location>
</feature>
<accession>A0A9X4AH59</accession>
<dbReference type="Proteomes" id="UP001145072">
    <property type="component" value="Unassembled WGS sequence"/>
</dbReference>
<feature type="binding site" evidence="13">
    <location>
        <position position="13"/>
    </location>
    <ligand>
        <name>NADPH</name>
        <dbReference type="ChEBI" id="CHEBI:57783"/>
    </ligand>
</feature>
<dbReference type="PIRSF" id="PIRSF000114">
    <property type="entry name" value="Glycerol-3-P_dh"/>
    <property type="match status" value="1"/>
</dbReference>
<dbReference type="FunFam" id="1.10.1040.10:FF:000001">
    <property type="entry name" value="Glycerol-3-phosphate dehydrogenase [NAD(P)+]"/>
    <property type="match status" value="1"/>
</dbReference>
<feature type="binding site" evidence="15">
    <location>
        <position position="108"/>
    </location>
    <ligand>
        <name>substrate</name>
    </ligand>
</feature>
<dbReference type="InterPro" id="IPR011128">
    <property type="entry name" value="G3P_DH_NAD-dep_N"/>
</dbReference>
<feature type="binding site" evidence="13">
    <location>
        <position position="258"/>
    </location>
    <ligand>
        <name>sn-glycerol 3-phosphate</name>
        <dbReference type="ChEBI" id="CHEBI:57597"/>
    </ligand>
</feature>
<dbReference type="Pfam" id="PF01210">
    <property type="entry name" value="NAD_Gly3P_dh_N"/>
    <property type="match status" value="1"/>
</dbReference>
<evidence type="ECO:0000256" key="2">
    <source>
        <dbReference type="ARBA" id="ARBA00022516"/>
    </source>
</evidence>
<keyword evidence="7 13" id="KW-0594">Phospholipid biosynthesis</keyword>
<evidence type="ECO:0000256" key="14">
    <source>
        <dbReference type="PIRSR" id="PIRSR000114-1"/>
    </source>
</evidence>
<keyword evidence="5 13" id="KW-0520">NAD</keyword>
<dbReference type="EMBL" id="JAMQJZ010000003">
    <property type="protein sequence ID" value="MDC3419782.1"/>
    <property type="molecule type" value="Genomic_DNA"/>
</dbReference>
<proteinExistence type="inferred from homology"/>
<keyword evidence="6 13" id="KW-0443">Lipid metabolism</keyword>
<dbReference type="Gene3D" id="3.40.50.720">
    <property type="entry name" value="NAD(P)-binding Rossmann-like Domain"/>
    <property type="match status" value="1"/>
</dbReference>
<feature type="binding site" evidence="13">
    <location>
        <position position="284"/>
    </location>
    <ligand>
        <name>NADPH</name>
        <dbReference type="ChEBI" id="CHEBI:57783"/>
    </ligand>
</feature>
<dbReference type="Pfam" id="PF07479">
    <property type="entry name" value="NAD_Gly3P_dh_C"/>
    <property type="match status" value="1"/>
</dbReference>
<dbReference type="HAMAP" id="MF_00394">
    <property type="entry name" value="NAD_Glyc3P_dehydrog"/>
    <property type="match status" value="1"/>
</dbReference>
<comment type="similarity">
    <text evidence="1 13 17">Belongs to the NAD-dependent glycerol-3-phosphate dehydrogenase family.</text>
</comment>
<evidence type="ECO:0000259" key="18">
    <source>
        <dbReference type="Pfam" id="PF01210"/>
    </source>
</evidence>
<dbReference type="GO" id="GO:0046167">
    <property type="term" value="P:glycerol-3-phosphate biosynthetic process"/>
    <property type="evidence" value="ECO:0007669"/>
    <property type="project" value="UniProtKB-UniRule"/>
</dbReference>
<dbReference type="PRINTS" id="PR00077">
    <property type="entry name" value="GPDHDRGNASE"/>
</dbReference>
<dbReference type="GO" id="GO:0005829">
    <property type="term" value="C:cytosol"/>
    <property type="evidence" value="ECO:0007669"/>
    <property type="project" value="TreeGrafter"/>
</dbReference>
<evidence type="ECO:0000313" key="21">
    <source>
        <dbReference type="Proteomes" id="UP001145072"/>
    </source>
</evidence>
<dbReference type="GO" id="GO:0006650">
    <property type="term" value="P:glycerophospholipid metabolic process"/>
    <property type="evidence" value="ECO:0007669"/>
    <property type="project" value="UniProtKB-UniRule"/>
</dbReference>
<evidence type="ECO:0000256" key="9">
    <source>
        <dbReference type="ARBA" id="ARBA00052716"/>
    </source>
</evidence>
<evidence type="ECO:0000256" key="1">
    <source>
        <dbReference type="ARBA" id="ARBA00011009"/>
    </source>
</evidence>
<comment type="subcellular location">
    <subcellularLocation>
        <location evidence="13">Cytoplasm</location>
    </subcellularLocation>
</comment>